<organism evidence="1 2">
    <name type="scientific">Candidatus Epulonipiscium fishelsonii</name>
    <dbReference type="NCBI Taxonomy" id="77094"/>
    <lineage>
        <taxon>Bacteria</taxon>
        <taxon>Bacillati</taxon>
        <taxon>Bacillota</taxon>
        <taxon>Clostridia</taxon>
        <taxon>Lachnospirales</taxon>
        <taxon>Lachnospiraceae</taxon>
        <taxon>Candidatus Epulonipiscium</taxon>
    </lineage>
</organism>
<sequence length="439" mass="50388">MKTIRETIVDILVEIEKSQSYVQLILKKYLEQFEILDRKFITEVVNGTIQHQITLDYYINTLSKTPVNKMKPFIKQLIRMSAYQLLFLDKIPTPAIINEAVNIVKRRKMTNLSGFVNGILRNLDRQKDNIVLPTEPIECFSVKYSMPAWIIQMWNNVYNHAEIEKICSSLNRRGKVCGRVNNLKTSKEQLKILLNRENIDITDGKFIEESFYLNNVTSIGNVSSFKEGLWTVQDESAMLVSKVLNPQKGDIILDVCAAPGGKSTHIAQLIQNEGQIISTDIYEHKLELIQKNADRLELSCITPVLNDGTIFKEAWENKFDKILLDVPCSGLGILSKKPDIKYKRTLSDIHELVKIQKKLIENNIKYLKPNGILVYSTCTISKLENEDIVEYILQNKNMAVEKLINLPEILESKQNYVQILPYLVDTDGFFIAKFKKVGN</sequence>
<proteinExistence type="predicted"/>
<reference evidence="1" key="1">
    <citation type="submission" date="2016-08" db="EMBL/GenBank/DDBJ databases">
        <authorList>
            <person name="Ngugi D.K."/>
            <person name="Miyake S."/>
            <person name="Stingl U."/>
        </authorList>
    </citation>
    <scope>NUCLEOTIDE SEQUENCE</scope>
    <source>
        <strain evidence="1">SCG-D08WGA-EpuloA1</strain>
    </source>
</reference>
<evidence type="ECO:0000313" key="2">
    <source>
        <dbReference type="Proteomes" id="UP000188637"/>
    </source>
</evidence>
<comment type="caution">
    <text evidence="1">The sequence shown here is derived from an EMBL/GenBank/DDBJ whole genome shotgun (WGS) entry which is preliminary data.</text>
</comment>
<dbReference type="Proteomes" id="UP000188637">
    <property type="component" value="Unassembled WGS sequence"/>
</dbReference>
<dbReference type="EMBL" id="LJHD01000169">
    <property type="protein sequence ID" value="ONI43045.1"/>
    <property type="molecule type" value="Genomic_DNA"/>
</dbReference>
<evidence type="ECO:0000313" key="1">
    <source>
        <dbReference type="EMBL" id="ONI43045.1"/>
    </source>
</evidence>
<accession>A0ACC8XH44</accession>
<protein>
    <submittedName>
        <fullName evidence="1">16S rRNA (Cytosine(967)-C(5))-methyltransferase</fullName>
    </submittedName>
</protein>
<keyword evidence="2" id="KW-1185">Reference proteome</keyword>
<gene>
    <name evidence="1" type="ORF">AN640_06845</name>
</gene>
<name>A0ACC8XH44_9FIRM</name>